<proteinExistence type="predicted"/>
<dbReference type="AlphaFoldDB" id="A0A4C1YBE0"/>
<reference evidence="1 2" key="1">
    <citation type="journal article" date="2019" name="Commun. Biol.">
        <title>The bagworm genome reveals a unique fibroin gene that provides high tensile strength.</title>
        <authorList>
            <person name="Kono N."/>
            <person name="Nakamura H."/>
            <person name="Ohtoshi R."/>
            <person name="Tomita M."/>
            <person name="Numata K."/>
            <person name="Arakawa K."/>
        </authorList>
    </citation>
    <scope>NUCLEOTIDE SEQUENCE [LARGE SCALE GENOMIC DNA]</scope>
</reference>
<sequence length="120" mass="13868">MLVDAPDEHSFYDFTHYREKAYGTIRLQTEVAFLPGFGQSDVCWPSYVAKPYFLCMATAPKLLKRRSLRLQRSKANRKYEKSCKGPNPIGRDVSEICETRYFHSVKMSVVGSRDWGVVDH</sequence>
<evidence type="ECO:0000313" key="2">
    <source>
        <dbReference type="Proteomes" id="UP000299102"/>
    </source>
</evidence>
<organism evidence="1 2">
    <name type="scientific">Eumeta variegata</name>
    <name type="common">Bagworm moth</name>
    <name type="synonym">Eumeta japonica</name>
    <dbReference type="NCBI Taxonomy" id="151549"/>
    <lineage>
        <taxon>Eukaryota</taxon>
        <taxon>Metazoa</taxon>
        <taxon>Ecdysozoa</taxon>
        <taxon>Arthropoda</taxon>
        <taxon>Hexapoda</taxon>
        <taxon>Insecta</taxon>
        <taxon>Pterygota</taxon>
        <taxon>Neoptera</taxon>
        <taxon>Endopterygota</taxon>
        <taxon>Lepidoptera</taxon>
        <taxon>Glossata</taxon>
        <taxon>Ditrysia</taxon>
        <taxon>Tineoidea</taxon>
        <taxon>Psychidae</taxon>
        <taxon>Oiketicinae</taxon>
        <taxon>Eumeta</taxon>
    </lineage>
</organism>
<accession>A0A4C1YBE0</accession>
<comment type="caution">
    <text evidence="1">The sequence shown here is derived from an EMBL/GenBank/DDBJ whole genome shotgun (WGS) entry which is preliminary data.</text>
</comment>
<keyword evidence="2" id="KW-1185">Reference proteome</keyword>
<protein>
    <submittedName>
        <fullName evidence="1">Uncharacterized protein</fullName>
    </submittedName>
</protein>
<dbReference type="Proteomes" id="UP000299102">
    <property type="component" value="Unassembled WGS sequence"/>
</dbReference>
<gene>
    <name evidence="1" type="ORF">EVAR_90375_1</name>
</gene>
<evidence type="ECO:0000313" key="1">
    <source>
        <dbReference type="EMBL" id="GBP72192.1"/>
    </source>
</evidence>
<name>A0A4C1YBE0_EUMVA</name>
<dbReference type="EMBL" id="BGZK01001136">
    <property type="protein sequence ID" value="GBP72192.1"/>
    <property type="molecule type" value="Genomic_DNA"/>
</dbReference>